<sequence>MKDEGVKSLSRLNSIRFCSSSSTRHSRELETALLDLFETNVHQPADHHEAADNGRILAQKREEKRVLKELYYLAKVLQAYRLPHAYGSNVFKGAIARVTNRELLDQLERKLRKENGFEVISRIGTNGTVPDPLQFQLANDFRVLAPVLVRTLRRVSSLRKVPENLQVDEKGNFLYELQWDIQHEWQTLRETAKHLQGDGVTLVESLEPYPNKVQLVPEGYVAPTEVVPEDVNVEDTDTGDGWAMNPIASGYKWGDARGSATRPQVVENLSWEIEERRTPNRQPEPQTPVVIIQQSTTKISEAPAPVKPLPSKVRPFPLLVSPPVASSVATQLSAEVDRITRELIAVELDKFLLRVEDLSGVDGFSKEFDRSDRARMIGWVKQFYSPTVGLDQREYVRALRRLLKTKQLRRGRPDVLEALDYLQTQLDIDRRDFSDDDFVADDDVVVGGPCGYHGSYTFYKGVKVTFGTKATHELGSGSTSSASSVASPPVSAPGSGSVVGGPSHSTANTTSTDSSSTTSNGHDRRRPSVDIPSEGGNTDSPDSCSAAPATQQRTSSVDGDAPPTGEEQDERLKDRNGGSSTAQCNQTNANSTPTTGSSSSSGSSGNSGSNSTSNSNSNSDSNGNNGSSNANGGTSGKSPNGNHAKPKQTQRKCVSENGVGGGGGSVGGSVASSNGTSTRAGINNNLCRLTSVDREQHYRPLVLALGDCIPVRPWSDSPIACLAELRMVWKDRNEQCLLIALRLYFLPENTPLGRNCHGECY</sequence>
<accession>A0A182W939</accession>
<dbReference type="STRING" id="112268.A0A182W939"/>
<feature type="compositionally biased region" description="Low complexity" evidence="1">
    <location>
        <begin position="475"/>
        <end position="519"/>
    </location>
</feature>
<reference evidence="3" key="1">
    <citation type="submission" date="2013-03" db="EMBL/GenBank/DDBJ databases">
        <title>The Genome Sequence of Anopheles minimus MINIMUS1.</title>
        <authorList>
            <consortium name="The Broad Institute Genomics Platform"/>
            <person name="Neafsey D.E."/>
            <person name="Walton C."/>
            <person name="Walker B."/>
            <person name="Young S.K."/>
            <person name="Zeng Q."/>
            <person name="Gargeya S."/>
            <person name="Fitzgerald M."/>
            <person name="Haas B."/>
            <person name="Abouelleil A."/>
            <person name="Allen A.W."/>
            <person name="Alvarado L."/>
            <person name="Arachchi H.M."/>
            <person name="Berlin A.M."/>
            <person name="Chapman S.B."/>
            <person name="Gainer-Dewar J."/>
            <person name="Goldberg J."/>
            <person name="Griggs A."/>
            <person name="Gujja S."/>
            <person name="Hansen M."/>
            <person name="Howarth C."/>
            <person name="Imamovic A."/>
            <person name="Ireland A."/>
            <person name="Larimer J."/>
            <person name="McCowan C."/>
            <person name="Murphy C."/>
            <person name="Pearson M."/>
            <person name="Poon T.W."/>
            <person name="Priest M."/>
            <person name="Roberts A."/>
            <person name="Saif S."/>
            <person name="Shea T."/>
            <person name="Sisk P."/>
            <person name="Sykes S."/>
            <person name="Wortman J."/>
            <person name="Nusbaum C."/>
            <person name="Birren B."/>
        </authorList>
    </citation>
    <scope>NUCLEOTIDE SEQUENCE [LARGE SCALE GENOMIC DNA]</scope>
    <source>
        <strain evidence="3">MINIMUS1</strain>
    </source>
</reference>
<organism evidence="2 3">
    <name type="scientific">Anopheles minimus</name>
    <dbReference type="NCBI Taxonomy" id="112268"/>
    <lineage>
        <taxon>Eukaryota</taxon>
        <taxon>Metazoa</taxon>
        <taxon>Ecdysozoa</taxon>
        <taxon>Arthropoda</taxon>
        <taxon>Hexapoda</taxon>
        <taxon>Insecta</taxon>
        <taxon>Pterygota</taxon>
        <taxon>Neoptera</taxon>
        <taxon>Endopterygota</taxon>
        <taxon>Diptera</taxon>
        <taxon>Nematocera</taxon>
        <taxon>Culicoidea</taxon>
        <taxon>Culicidae</taxon>
        <taxon>Anophelinae</taxon>
        <taxon>Anopheles</taxon>
    </lineage>
</organism>
<feature type="compositionally biased region" description="Low complexity" evidence="1">
    <location>
        <begin position="587"/>
        <end position="632"/>
    </location>
</feature>
<evidence type="ECO:0000313" key="2">
    <source>
        <dbReference type="EnsemblMetazoa" id="AMIN006863-PA"/>
    </source>
</evidence>
<reference evidence="2" key="2">
    <citation type="submission" date="2020-05" db="UniProtKB">
        <authorList>
            <consortium name="EnsemblMetazoa"/>
        </authorList>
    </citation>
    <scope>IDENTIFICATION</scope>
    <source>
        <strain evidence="2">MINIMUS1</strain>
    </source>
</reference>
<name>A0A182W939_9DIPT</name>
<dbReference type="VEuPathDB" id="VectorBase:AMIN006863"/>
<dbReference type="Proteomes" id="UP000075920">
    <property type="component" value="Unassembled WGS sequence"/>
</dbReference>
<evidence type="ECO:0000313" key="3">
    <source>
        <dbReference type="Proteomes" id="UP000075920"/>
    </source>
</evidence>
<feature type="region of interest" description="Disordered" evidence="1">
    <location>
        <begin position="473"/>
        <end position="677"/>
    </location>
</feature>
<feature type="compositionally biased region" description="Polar residues" evidence="1">
    <location>
        <begin position="577"/>
        <end position="586"/>
    </location>
</feature>
<proteinExistence type="predicted"/>
<dbReference type="AlphaFoldDB" id="A0A182W939"/>
<dbReference type="EnsemblMetazoa" id="AMIN006863-RA">
    <property type="protein sequence ID" value="AMIN006863-PA"/>
    <property type="gene ID" value="AMIN006863"/>
</dbReference>
<feature type="compositionally biased region" description="Gly residues" evidence="1">
    <location>
        <begin position="658"/>
        <end position="667"/>
    </location>
</feature>
<protein>
    <submittedName>
        <fullName evidence="2">Uncharacterized protein</fullName>
    </submittedName>
</protein>
<keyword evidence="3" id="KW-1185">Reference proteome</keyword>
<evidence type="ECO:0000256" key="1">
    <source>
        <dbReference type="SAM" id="MobiDB-lite"/>
    </source>
</evidence>
<feature type="compositionally biased region" description="Polar residues" evidence="1">
    <location>
        <begin position="535"/>
        <end position="557"/>
    </location>
</feature>